<evidence type="ECO:0000256" key="4">
    <source>
        <dbReference type="ARBA" id="ARBA00022475"/>
    </source>
</evidence>
<evidence type="ECO:0000256" key="7">
    <source>
        <dbReference type="ARBA" id="ARBA00022989"/>
    </source>
</evidence>
<evidence type="ECO:0000256" key="3">
    <source>
        <dbReference type="ARBA" id="ARBA00022448"/>
    </source>
</evidence>
<evidence type="ECO:0000256" key="6">
    <source>
        <dbReference type="ARBA" id="ARBA00022970"/>
    </source>
</evidence>
<dbReference type="GO" id="GO:0015820">
    <property type="term" value="P:L-leucine transport"/>
    <property type="evidence" value="ECO:0007669"/>
    <property type="project" value="TreeGrafter"/>
</dbReference>
<dbReference type="InterPro" id="IPR004685">
    <property type="entry name" value="Brnchd-chn_aa_trnsp_Livcs"/>
</dbReference>
<gene>
    <name evidence="10" type="primary">brnQ_1</name>
    <name evidence="10" type="ORF">SAMEA44541418_01370</name>
</gene>
<evidence type="ECO:0000256" key="8">
    <source>
        <dbReference type="ARBA" id="ARBA00023136"/>
    </source>
</evidence>
<feature type="transmembrane region" description="Helical" evidence="9">
    <location>
        <begin position="395"/>
        <end position="415"/>
    </location>
</feature>
<evidence type="ECO:0000256" key="2">
    <source>
        <dbReference type="ARBA" id="ARBA00008540"/>
    </source>
</evidence>
<evidence type="ECO:0000256" key="5">
    <source>
        <dbReference type="ARBA" id="ARBA00022692"/>
    </source>
</evidence>
<feature type="transmembrane region" description="Helical" evidence="9">
    <location>
        <begin position="66"/>
        <end position="92"/>
    </location>
</feature>
<evidence type="ECO:0000256" key="1">
    <source>
        <dbReference type="ARBA" id="ARBA00004651"/>
    </source>
</evidence>
<dbReference type="PANTHER" id="PTHR30588">
    <property type="entry name" value="BRANCHED-CHAIN AMINO ACID TRANSPORT SYSTEM 2 CARRIER PROTEIN"/>
    <property type="match status" value="1"/>
</dbReference>
<feature type="transmembrane region" description="Helical" evidence="9">
    <location>
        <begin position="215"/>
        <end position="237"/>
    </location>
</feature>
<dbReference type="PANTHER" id="PTHR30588:SF0">
    <property type="entry name" value="BRANCHED-CHAIN AMINO ACID PERMEASE BRNQ"/>
    <property type="match status" value="1"/>
</dbReference>
<keyword evidence="4" id="KW-1003">Cell membrane</keyword>
<feature type="transmembrane region" description="Helical" evidence="9">
    <location>
        <begin position="173"/>
        <end position="195"/>
    </location>
</feature>
<feature type="transmembrane region" description="Helical" evidence="9">
    <location>
        <begin position="104"/>
        <end position="123"/>
    </location>
</feature>
<organism evidence="10 11">
    <name type="scientific">Capnocytophaga haemolytica</name>
    <dbReference type="NCBI Taxonomy" id="45243"/>
    <lineage>
        <taxon>Bacteria</taxon>
        <taxon>Pseudomonadati</taxon>
        <taxon>Bacteroidota</taxon>
        <taxon>Flavobacteriia</taxon>
        <taxon>Flavobacteriales</taxon>
        <taxon>Flavobacteriaceae</taxon>
        <taxon>Capnocytophaga</taxon>
    </lineage>
</organism>
<feature type="transmembrane region" description="Helical" evidence="9">
    <location>
        <begin position="32"/>
        <end position="54"/>
    </location>
</feature>
<sequence>MVNSERFHTFALINCLYNQSFLYNMSKKEHKLVTVITVGFALFAMFFGAGNLILPPYIGLLSGSEWAMALVGFFVTAILAPFVGVLTVARVGTGFSDLMAKFPMWLTVAIHFLVILCIGPLVAIPRTGATTYEVGVRPLFPEISNVVFAVIFFAVVLVLSISKSRIVDVIGKYLTPVLLLFLVLLVCCGILFPINEVEPTSFTGVDAFVFSFKEGYQTLDVLASVIFAGIIISAITNKGYTTHHERMRLAIWSGVVSTLCLLFIYGGLIYLGATTDYVAEGQVARTQLLLHISHTVLGRYGTIVIACAIAFACLTTAIALTSAMGSFAQQLTKGWISYKVGVVICTLISLVLSINEVDAIIKYAGNILLFIYPIVFTVILYVLFFNKYVNDRVPYLLSVITTALISSVAVLQNFGVCPEWLSQMKASIPLSSYSLEWLLPSFVVFVVSAFIVNSLRKR</sequence>
<keyword evidence="5 9" id="KW-0812">Transmembrane</keyword>
<dbReference type="Pfam" id="PF05525">
    <property type="entry name" value="Branch_AA_trans"/>
    <property type="match status" value="1"/>
</dbReference>
<dbReference type="AlphaFoldDB" id="A0AAX2GYI9"/>
<evidence type="ECO:0000313" key="10">
    <source>
        <dbReference type="EMBL" id="SNV10795.1"/>
    </source>
</evidence>
<keyword evidence="3" id="KW-0813">Transport</keyword>
<reference evidence="10 11" key="1">
    <citation type="submission" date="2017-06" db="EMBL/GenBank/DDBJ databases">
        <authorList>
            <consortium name="Pathogen Informatics"/>
        </authorList>
    </citation>
    <scope>NUCLEOTIDE SEQUENCE [LARGE SCALE GENOMIC DNA]</scope>
    <source>
        <strain evidence="10 11">NCTC12947</strain>
    </source>
</reference>
<comment type="similarity">
    <text evidence="2">Belongs to the branched chain amino acid transporter family.</text>
</comment>
<dbReference type="NCBIfam" id="TIGR00796">
    <property type="entry name" value="livcs"/>
    <property type="match status" value="1"/>
</dbReference>
<dbReference type="Proteomes" id="UP000215539">
    <property type="component" value="Chromosome 1"/>
</dbReference>
<name>A0AAX2GYI9_9FLAO</name>
<keyword evidence="7 9" id="KW-1133">Transmembrane helix</keyword>
<feature type="transmembrane region" description="Helical" evidence="9">
    <location>
        <begin position="143"/>
        <end position="161"/>
    </location>
</feature>
<dbReference type="GO" id="GO:0005886">
    <property type="term" value="C:plasma membrane"/>
    <property type="evidence" value="ECO:0007669"/>
    <property type="project" value="UniProtKB-SubCell"/>
</dbReference>
<dbReference type="GO" id="GO:0015818">
    <property type="term" value="P:isoleucine transport"/>
    <property type="evidence" value="ECO:0007669"/>
    <property type="project" value="TreeGrafter"/>
</dbReference>
<proteinExistence type="inferred from homology"/>
<protein>
    <submittedName>
        <fullName evidence="10">LIV-II</fullName>
    </submittedName>
</protein>
<feature type="transmembrane region" description="Helical" evidence="9">
    <location>
        <begin position="435"/>
        <end position="455"/>
    </location>
</feature>
<dbReference type="GO" id="GO:0015190">
    <property type="term" value="F:L-leucine transmembrane transporter activity"/>
    <property type="evidence" value="ECO:0007669"/>
    <property type="project" value="TreeGrafter"/>
</dbReference>
<feature type="transmembrane region" description="Helical" evidence="9">
    <location>
        <begin position="300"/>
        <end position="323"/>
    </location>
</feature>
<feature type="transmembrane region" description="Helical" evidence="9">
    <location>
        <begin position="335"/>
        <end position="354"/>
    </location>
</feature>
<feature type="transmembrane region" description="Helical" evidence="9">
    <location>
        <begin position="360"/>
        <end position="383"/>
    </location>
</feature>
<evidence type="ECO:0000313" key="11">
    <source>
        <dbReference type="Proteomes" id="UP000215539"/>
    </source>
</evidence>
<feature type="transmembrane region" description="Helical" evidence="9">
    <location>
        <begin position="249"/>
        <end position="271"/>
    </location>
</feature>
<keyword evidence="8 9" id="KW-0472">Membrane</keyword>
<keyword evidence="6" id="KW-0029">Amino-acid transport</keyword>
<dbReference type="Gene3D" id="1.10.4160.10">
    <property type="entry name" value="Hydantoin permease"/>
    <property type="match status" value="1"/>
</dbReference>
<dbReference type="GO" id="GO:0015188">
    <property type="term" value="F:L-isoleucine transmembrane transporter activity"/>
    <property type="evidence" value="ECO:0007669"/>
    <property type="project" value="TreeGrafter"/>
</dbReference>
<dbReference type="GO" id="GO:0005304">
    <property type="term" value="F:L-valine transmembrane transporter activity"/>
    <property type="evidence" value="ECO:0007669"/>
    <property type="project" value="TreeGrafter"/>
</dbReference>
<evidence type="ECO:0000256" key="9">
    <source>
        <dbReference type="SAM" id="Phobius"/>
    </source>
</evidence>
<accession>A0AAX2GYI9</accession>
<comment type="subcellular location">
    <subcellularLocation>
        <location evidence="1">Cell membrane</location>
        <topology evidence="1">Multi-pass membrane protein</topology>
    </subcellularLocation>
</comment>
<dbReference type="EMBL" id="LT906449">
    <property type="protein sequence ID" value="SNV10795.1"/>
    <property type="molecule type" value="Genomic_DNA"/>
</dbReference>